<dbReference type="SUPFAM" id="SSF56563">
    <property type="entry name" value="Major capsid protein gp5"/>
    <property type="match status" value="1"/>
</dbReference>
<dbReference type="EMBL" id="KU935715">
    <property type="protein sequence ID" value="AND75183.1"/>
    <property type="molecule type" value="Genomic_DNA"/>
</dbReference>
<proteinExistence type="predicted"/>
<sequence>MTTALEIKDFKELVQNNGKVSDTKFSIQDALSTPNGPQALGKLYTEVVQQVIEAEALGLKLVRKIRHDDIVGESTSFKWIGAGNIPNVDRAESGEYPEFSIQLGKSAVVRAQFLQRGLVVKITQEDIRYSRWDIIREHITQAALALTRAKEKLIFQTFEGAGAVIFDNNDAAKTASVKGPANGRDRFGNKNGSLTYEDIIDMVAIMNTNGYNPNVMLVHPLSLPIFQKDPILRHMGFVTGNPSAFLNSGLTSPNPYSNGTVDTWRRQQRAATGNGQTLSDKEVELLSTATPELPSFHPLSGLTIIASNLVPFDAVAKTTSIMLLDTSATAILNEQVPLTVDSWEEYSREIVAVRIKEAYSVDVIDEGRGIAVAKNIPLTPNELYIDPQVTIDAKDLPA</sequence>
<dbReference type="Gene3D" id="3.90.1690.10">
    <property type="entry name" value="phage-related protein like domain"/>
    <property type="match status" value="1"/>
</dbReference>
<evidence type="ECO:0000313" key="2">
    <source>
        <dbReference type="Proteomes" id="UP000225947"/>
    </source>
</evidence>
<keyword evidence="2" id="KW-1185">Reference proteome</keyword>
<evidence type="ECO:0000313" key="1">
    <source>
        <dbReference type="EMBL" id="AND75183.1"/>
    </source>
</evidence>
<dbReference type="Proteomes" id="UP000225947">
    <property type="component" value="Segment"/>
</dbReference>
<protein>
    <submittedName>
        <fullName evidence="1">Phage major capsid protein</fullName>
    </submittedName>
</protein>
<gene>
    <name evidence="1" type="ORF">ME3_22</name>
</gene>
<dbReference type="Pfam" id="PF25209">
    <property type="entry name" value="Phage_capsid_4"/>
    <property type="match status" value="1"/>
</dbReference>
<organism evidence="1 2">
    <name type="scientific">Acinetobacter phage vB_AbaM_ME3</name>
    <dbReference type="NCBI Taxonomy" id="1837876"/>
    <lineage>
        <taxon>Viruses</taxon>
        <taxon>Duplodnaviria</taxon>
        <taxon>Heunggongvirae</taxon>
        <taxon>Uroviricota</taxon>
        <taxon>Caudoviricetes</taxon>
        <taxon>Metrivirus</taxon>
        <taxon>Metrivirus ME3</taxon>
    </lineage>
</organism>
<name>A0A172Q072_9CAUD</name>
<accession>A0A172Q072</accession>
<reference evidence="2" key="1">
    <citation type="submission" date="2016-03" db="EMBL/GenBank/DDBJ databases">
        <title>Characterization of Acinetobacter baumannii phage vB_AbaM_ME3.</title>
        <authorList>
            <person name="Buttimer C.T.H."/>
            <person name="Elbreki M."/>
            <person name="Coffey A."/>
        </authorList>
    </citation>
    <scope>NUCLEOTIDE SEQUENCE [LARGE SCALE GENOMIC DNA]</scope>
</reference>
<dbReference type="InterPro" id="IPR053738">
    <property type="entry name" value="Lambda_capsid_assembly"/>
</dbReference>